<dbReference type="InterPro" id="IPR050352">
    <property type="entry name" value="ABCG_transporters"/>
</dbReference>
<name>A0A9J6GJJ8_HAELO</name>
<dbReference type="GO" id="GO:0005886">
    <property type="term" value="C:plasma membrane"/>
    <property type="evidence" value="ECO:0007669"/>
    <property type="project" value="TreeGrafter"/>
</dbReference>
<feature type="transmembrane region" description="Helical" evidence="6">
    <location>
        <begin position="204"/>
        <end position="237"/>
    </location>
</feature>
<evidence type="ECO:0000256" key="5">
    <source>
        <dbReference type="ARBA" id="ARBA00023136"/>
    </source>
</evidence>
<dbReference type="PANTHER" id="PTHR48041">
    <property type="entry name" value="ABC TRANSPORTER G FAMILY MEMBER 28"/>
    <property type="match status" value="1"/>
</dbReference>
<keyword evidence="3 6" id="KW-0812">Transmembrane</keyword>
<sequence length="246" mass="27647">MGLLYYDIGGKAENMFNNATLVFFSAIFLTFTGMMPVVLNYPLEAAVFTRERNNSWYTLKAYYLSKSVVELPFQVAYPVIFVAIVYWMTSQPPETNRLSMFLLLSVLLTLVAHSLGTLIGAFTSVQVAVFLAPAVAIPMLLFSGFVVTLRAMPSYLHWVSYLSFVRYAYEGCMMTLYGYGRPEMPCNDEEESNGPCLFTDPMEFIHFLGLNVIAVELCAVALLVFVVLLNAATYLALRLRVKRAFC</sequence>
<protein>
    <recommendedName>
        <fullName evidence="7">ABC-2 type transporter transmembrane domain-containing protein</fullName>
    </recommendedName>
</protein>
<comment type="caution">
    <text evidence="8">The sequence shown here is derived from an EMBL/GenBank/DDBJ whole genome shotgun (WGS) entry which is preliminary data.</text>
</comment>
<dbReference type="EMBL" id="JABSTR010000007">
    <property type="protein sequence ID" value="KAH9375354.1"/>
    <property type="molecule type" value="Genomic_DNA"/>
</dbReference>
<proteinExistence type="predicted"/>
<feature type="transmembrane region" description="Helical" evidence="6">
    <location>
        <begin position="128"/>
        <end position="149"/>
    </location>
</feature>
<accession>A0A9J6GJJ8</accession>
<keyword evidence="4 6" id="KW-1133">Transmembrane helix</keyword>
<reference evidence="8 9" key="1">
    <citation type="journal article" date="2020" name="Cell">
        <title>Large-Scale Comparative Analyses of Tick Genomes Elucidate Their Genetic Diversity and Vector Capacities.</title>
        <authorList>
            <consortium name="Tick Genome and Microbiome Consortium (TIGMIC)"/>
            <person name="Jia N."/>
            <person name="Wang J."/>
            <person name="Shi W."/>
            <person name="Du L."/>
            <person name="Sun Y."/>
            <person name="Zhan W."/>
            <person name="Jiang J.F."/>
            <person name="Wang Q."/>
            <person name="Zhang B."/>
            <person name="Ji P."/>
            <person name="Bell-Sakyi L."/>
            <person name="Cui X.M."/>
            <person name="Yuan T.T."/>
            <person name="Jiang B.G."/>
            <person name="Yang W.F."/>
            <person name="Lam T.T."/>
            <person name="Chang Q.C."/>
            <person name="Ding S.J."/>
            <person name="Wang X.J."/>
            <person name="Zhu J.G."/>
            <person name="Ruan X.D."/>
            <person name="Zhao L."/>
            <person name="Wei J.T."/>
            <person name="Ye R.Z."/>
            <person name="Que T.C."/>
            <person name="Du C.H."/>
            <person name="Zhou Y.H."/>
            <person name="Cheng J.X."/>
            <person name="Dai P.F."/>
            <person name="Guo W.B."/>
            <person name="Han X.H."/>
            <person name="Huang E.J."/>
            <person name="Li L.F."/>
            <person name="Wei W."/>
            <person name="Gao Y.C."/>
            <person name="Liu J.Z."/>
            <person name="Shao H.Z."/>
            <person name="Wang X."/>
            <person name="Wang C.C."/>
            <person name="Yang T.C."/>
            <person name="Huo Q.B."/>
            <person name="Li W."/>
            <person name="Chen H.Y."/>
            <person name="Chen S.E."/>
            <person name="Zhou L.G."/>
            <person name="Ni X.B."/>
            <person name="Tian J.H."/>
            <person name="Sheng Y."/>
            <person name="Liu T."/>
            <person name="Pan Y.S."/>
            <person name="Xia L.Y."/>
            <person name="Li J."/>
            <person name="Zhao F."/>
            <person name="Cao W.C."/>
        </authorList>
    </citation>
    <scope>NUCLEOTIDE SEQUENCE [LARGE SCALE GENOMIC DNA]</scope>
    <source>
        <strain evidence="8">HaeL-2018</strain>
    </source>
</reference>
<gene>
    <name evidence="8" type="ORF">HPB48_019059</name>
</gene>
<evidence type="ECO:0000313" key="8">
    <source>
        <dbReference type="EMBL" id="KAH9375354.1"/>
    </source>
</evidence>
<dbReference type="GO" id="GO:0140359">
    <property type="term" value="F:ABC-type transporter activity"/>
    <property type="evidence" value="ECO:0007669"/>
    <property type="project" value="InterPro"/>
</dbReference>
<evidence type="ECO:0000256" key="6">
    <source>
        <dbReference type="SAM" id="Phobius"/>
    </source>
</evidence>
<dbReference type="InterPro" id="IPR013525">
    <property type="entry name" value="ABC2_TM"/>
</dbReference>
<feature type="transmembrane region" description="Helical" evidence="6">
    <location>
        <begin position="21"/>
        <end position="43"/>
    </location>
</feature>
<organism evidence="8 9">
    <name type="scientific">Haemaphysalis longicornis</name>
    <name type="common">Bush tick</name>
    <dbReference type="NCBI Taxonomy" id="44386"/>
    <lineage>
        <taxon>Eukaryota</taxon>
        <taxon>Metazoa</taxon>
        <taxon>Ecdysozoa</taxon>
        <taxon>Arthropoda</taxon>
        <taxon>Chelicerata</taxon>
        <taxon>Arachnida</taxon>
        <taxon>Acari</taxon>
        <taxon>Parasitiformes</taxon>
        <taxon>Ixodida</taxon>
        <taxon>Ixodoidea</taxon>
        <taxon>Ixodidae</taxon>
        <taxon>Haemaphysalinae</taxon>
        <taxon>Haemaphysalis</taxon>
    </lineage>
</organism>
<keyword evidence="5 6" id="KW-0472">Membrane</keyword>
<dbReference type="OMA" id="VSGFTTW"/>
<dbReference type="VEuPathDB" id="VectorBase:HLOH_049076"/>
<feature type="domain" description="ABC-2 type transporter transmembrane" evidence="7">
    <location>
        <begin position="2"/>
        <end position="176"/>
    </location>
</feature>
<dbReference type="OrthoDB" id="9989122at2759"/>
<dbReference type="AlphaFoldDB" id="A0A9J6GJJ8"/>
<dbReference type="Pfam" id="PF01061">
    <property type="entry name" value="ABC2_membrane"/>
    <property type="match status" value="1"/>
</dbReference>
<evidence type="ECO:0000256" key="3">
    <source>
        <dbReference type="ARBA" id="ARBA00022692"/>
    </source>
</evidence>
<evidence type="ECO:0000313" key="9">
    <source>
        <dbReference type="Proteomes" id="UP000821853"/>
    </source>
</evidence>
<keyword evidence="9" id="KW-1185">Reference proteome</keyword>
<evidence type="ECO:0000259" key="7">
    <source>
        <dbReference type="Pfam" id="PF01061"/>
    </source>
</evidence>
<dbReference type="PANTHER" id="PTHR48041:SF78">
    <property type="entry name" value="ABC TRANSPORTER EXPRESSED IN TRACHEA, ISOFORM A"/>
    <property type="match status" value="1"/>
</dbReference>
<feature type="transmembrane region" description="Helical" evidence="6">
    <location>
        <begin position="101"/>
        <end position="122"/>
    </location>
</feature>
<feature type="transmembrane region" description="Helical" evidence="6">
    <location>
        <begin position="71"/>
        <end position="89"/>
    </location>
</feature>
<keyword evidence="2" id="KW-0813">Transport</keyword>
<comment type="subcellular location">
    <subcellularLocation>
        <location evidence="1">Membrane</location>
        <topology evidence="1">Multi-pass membrane protein</topology>
    </subcellularLocation>
</comment>
<evidence type="ECO:0000256" key="2">
    <source>
        <dbReference type="ARBA" id="ARBA00022448"/>
    </source>
</evidence>
<evidence type="ECO:0000256" key="4">
    <source>
        <dbReference type="ARBA" id="ARBA00022989"/>
    </source>
</evidence>
<evidence type="ECO:0000256" key="1">
    <source>
        <dbReference type="ARBA" id="ARBA00004141"/>
    </source>
</evidence>
<dbReference type="Proteomes" id="UP000821853">
    <property type="component" value="Chromosome 5"/>
</dbReference>